<keyword evidence="3" id="KW-1185">Reference proteome</keyword>
<accession>A0A6V8MFF4</accession>
<protein>
    <submittedName>
        <fullName evidence="2">Uncharacterized protein</fullName>
    </submittedName>
</protein>
<gene>
    <name evidence="2" type="ORF">GMST_10450</name>
</gene>
<name>A0A6V8MFF4_9BACT</name>
<evidence type="ECO:0000313" key="3">
    <source>
        <dbReference type="Proteomes" id="UP000556026"/>
    </source>
</evidence>
<evidence type="ECO:0000313" key="2">
    <source>
        <dbReference type="EMBL" id="GFO58720.1"/>
    </source>
</evidence>
<dbReference type="EMBL" id="BLXX01000002">
    <property type="protein sequence ID" value="GFO58720.1"/>
    <property type="molecule type" value="Genomic_DNA"/>
</dbReference>
<dbReference type="Proteomes" id="UP000556026">
    <property type="component" value="Unassembled WGS sequence"/>
</dbReference>
<sequence length="83" mass="8405">MGELLFIGEAGLATHAWVVASVPKKGGAGASPASVPTPERGNASEYAAAEGVEPELRPLESAGKAKSESPLLQRGGREDSFAS</sequence>
<feature type="region of interest" description="Disordered" evidence="1">
    <location>
        <begin position="25"/>
        <end position="83"/>
    </location>
</feature>
<feature type="compositionally biased region" description="Basic and acidic residues" evidence="1">
    <location>
        <begin position="54"/>
        <end position="67"/>
    </location>
</feature>
<proteinExistence type="predicted"/>
<dbReference type="AlphaFoldDB" id="A0A6V8MFF4"/>
<reference evidence="3" key="1">
    <citation type="submission" date="2020-06" db="EMBL/GenBank/DDBJ databases">
        <title>Draft genomic sequence of Geomonas sp. Red330.</title>
        <authorList>
            <person name="Itoh H."/>
            <person name="Zhenxing X."/>
            <person name="Ushijima N."/>
            <person name="Masuda Y."/>
            <person name="Shiratori Y."/>
            <person name="Senoo K."/>
        </authorList>
    </citation>
    <scope>NUCLEOTIDE SEQUENCE [LARGE SCALE GENOMIC DNA]</scope>
    <source>
        <strain evidence="3">Red330</strain>
    </source>
</reference>
<comment type="caution">
    <text evidence="2">The sequence shown here is derived from an EMBL/GenBank/DDBJ whole genome shotgun (WGS) entry which is preliminary data.</text>
</comment>
<evidence type="ECO:0000256" key="1">
    <source>
        <dbReference type="SAM" id="MobiDB-lite"/>
    </source>
</evidence>
<organism evidence="2 3">
    <name type="scientific">Geomonas silvestris</name>
    <dbReference type="NCBI Taxonomy" id="2740184"/>
    <lineage>
        <taxon>Bacteria</taxon>
        <taxon>Pseudomonadati</taxon>
        <taxon>Thermodesulfobacteriota</taxon>
        <taxon>Desulfuromonadia</taxon>
        <taxon>Geobacterales</taxon>
        <taxon>Geobacteraceae</taxon>
        <taxon>Geomonas</taxon>
    </lineage>
</organism>